<dbReference type="EMBL" id="MU853920">
    <property type="protein sequence ID" value="KAK3935523.1"/>
    <property type="molecule type" value="Genomic_DNA"/>
</dbReference>
<dbReference type="Proteomes" id="UP001303473">
    <property type="component" value="Unassembled WGS sequence"/>
</dbReference>
<comment type="caution">
    <text evidence="1">The sequence shown here is derived from an EMBL/GenBank/DDBJ whole genome shotgun (WGS) entry which is preliminary data.</text>
</comment>
<name>A0AAN6S0H7_9PEZI</name>
<evidence type="ECO:0000313" key="1">
    <source>
        <dbReference type="EMBL" id="KAK3935523.1"/>
    </source>
</evidence>
<evidence type="ECO:0000313" key="2">
    <source>
        <dbReference type="Proteomes" id="UP001303473"/>
    </source>
</evidence>
<accession>A0AAN6S0H7</accession>
<reference evidence="2" key="1">
    <citation type="journal article" date="2023" name="Mol. Phylogenet. Evol.">
        <title>Genome-scale phylogeny and comparative genomics of the fungal order Sordariales.</title>
        <authorList>
            <person name="Hensen N."/>
            <person name="Bonometti L."/>
            <person name="Westerberg I."/>
            <person name="Brannstrom I.O."/>
            <person name="Guillou S."/>
            <person name="Cros-Aarteil S."/>
            <person name="Calhoun S."/>
            <person name="Haridas S."/>
            <person name="Kuo A."/>
            <person name="Mondo S."/>
            <person name="Pangilinan J."/>
            <person name="Riley R."/>
            <person name="LaButti K."/>
            <person name="Andreopoulos B."/>
            <person name="Lipzen A."/>
            <person name="Chen C."/>
            <person name="Yan M."/>
            <person name="Daum C."/>
            <person name="Ng V."/>
            <person name="Clum A."/>
            <person name="Steindorff A."/>
            <person name="Ohm R.A."/>
            <person name="Martin F."/>
            <person name="Silar P."/>
            <person name="Natvig D.O."/>
            <person name="Lalanne C."/>
            <person name="Gautier V."/>
            <person name="Ament-Velasquez S.L."/>
            <person name="Kruys A."/>
            <person name="Hutchinson M.I."/>
            <person name="Powell A.J."/>
            <person name="Barry K."/>
            <person name="Miller A.N."/>
            <person name="Grigoriev I.V."/>
            <person name="Debuchy R."/>
            <person name="Gladieux P."/>
            <person name="Hiltunen Thoren M."/>
            <person name="Johannesson H."/>
        </authorList>
    </citation>
    <scope>NUCLEOTIDE SEQUENCE [LARGE SCALE GENOMIC DNA]</scope>
    <source>
        <strain evidence="2">CBS 340.73</strain>
    </source>
</reference>
<proteinExistence type="predicted"/>
<protein>
    <submittedName>
        <fullName evidence="1">Uncharacterized protein</fullName>
    </submittedName>
</protein>
<organism evidence="1 2">
    <name type="scientific">Diplogelasinospora grovesii</name>
    <dbReference type="NCBI Taxonomy" id="303347"/>
    <lineage>
        <taxon>Eukaryota</taxon>
        <taxon>Fungi</taxon>
        <taxon>Dikarya</taxon>
        <taxon>Ascomycota</taxon>
        <taxon>Pezizomycotina</taxon>
        <taxon>Sordariomycetes</taxon>
        <taxon>Sordariomycetidae</taxon>
        <taxon>Sordariales</taxon>
        <taxon>Diplogelasinosporaceae</taxon>
        <taxon>Diplogelasinospora</taxon>
    </lineage>
</organism>
<sequence length="204" mass="23629">MRWWNLRGVYTYHTLKEVRKRLLNLGNFKYFFPLYLCFNTNKLRSPSESLRKWAATDNKAFGATIAENLLDELHSEEFILSIFTLLSYYRNRSGGELFILIRDCEDYLSEFNKFSAVSNMERNKGVLERVMFSIIRAYRKAIDSVYRLLRVAVKALSEWGLESEALREQAGLKGETDDDKETVLKNANSVAADSCVNSEDLFSS</sequence>
<keyword evidence="2" id="KW-1185">Reference proteome</keyword>
<gene>
    <name evidence="1" type="ORF">QBC46DRAFT_367534</name>
</gene>
<dbReference type="AlphaFoldDB" id="A0AAN6S0H7"/>